<evidence type="ECO:0000313" key="1">
    <source>
        <dbReference type="EMBL" id="TNJ45025.1"/>
    </source>
</evidence>
<dbReference type="EMBL" id="VDCS01000006">
    <property type="protein sequence ID" value="TNJ45025.1"/>
    <property type="molecule type" value="Genomic_DNA"/>
</dbReference>
<dbReference type="OrthoDB" id="1117657at2"/>
<dbReference type="AlphaFoldDB" id="A0A5C4SM91"/>
<evidence type="ECO:0008006" key="3">
    <source>
        <dbReference type="Google" id="ProtNLM"/>
    </source>
</evidence>
<dbReference type="Proteomes" id="UP000308713">
    <property type="component" value="Unassembled WGS sequence"/>
</dbReference>
<protein>
    <recommendedName>
        <fullName evidence="3">DUF4097 domain-containing protein</fullName>
    </recommendedName>
</protein>
<reference evidence="1 2" key="1">
    <citation type="submission" date="2019-05" db="EMBL/GenBank/DDBJ databases">
        <title>Tamlana fucoidanivorans sp. nov., isolated from the surface of algae collected from Fujian province in China.</title>
        <authorList>
            <person name="Li J."/>
        </authorList>
    </citation>
    <scope>NUCLEOTIDE SEQUENCE [LARGE SCALE GENOMIC DNA]</scope>
    <source>
        <strain evidence="1 2">CW2-9</strain>
    </source>
</reference>
<accession>A0A5C4SM91</accession>
<sequence>MHPQTTSASVNTNFKHTKTKTIKREFSVSKNALLKVNNSYGNLDVITWNQNRIEFVITIKTSGNNEEQTVEKLNDIHVEFSATDELVSAETFFGKKKSSSWWNWSNNSKVKMEIHYLIKVPTTNSVNLNNDYGNINLGKLEGTAQLSCDYGKIVTEELMASNNSLSFDYSKGCYFEYIKGGKISADYSDFTIAKTNEISINADYTNSKIEIAENINYNCDYGNIKIDKANNVNGNGDYLTLVIGEVYKNISLKADYGSIKIKRMNENAQNITIKSDYVGIKIGMAPTYHFNFDLKLDYGALQSDLDLHFTKKDVDGSDKHYMGYFGNQSTSNHINITSDYGSVSFYKN</sequence>
<evidence type="ECO:0000313" key="2">
    <source>
        <dbReference type="Proteomes" id="UP000308713"/>
    </source>
</evidence>
<keyword evidence="2" id="KW-1185">Reference proteome</keyword>
<gene>
    <name evidence="1" type="ORF">FGF67_07145</name>
</gene>
<name>A0A5C4SM91_9FLAO</name>
<comment type="caution">
    <text evidence="1">The sequence shown here is derived from an EMBL/GenBank/DDBJ whole genome shotgun (WGS) entry which is preliminary data.</text>
</comment>
<proteinExistence type="predicted"/>
<organism evidence="1 2">
    <name type="scientific">Allotamlana fucoidanivorans</name>
    <dbReference type="NCBI Taxonomy" id="2583814"/>
    <lineage>
        <taxon>Bacteria</taxon>
        <taxon>Pseudomonadati</taxon>
        <taxon>Bacteroidota</taxon>
        <taxon>Flavobacteriia</taxon>
        <taxon>Flavobacteriales</taxon>
        <taxon>Flavobacteriaceae</taxon>
        <taxon>Allotamlana</taxon>
    </lineage>
</organism>